<keyword evidence="3" id="KW-1185">Reference proteome</keyword>
<name>A0ABU1VJJ8_9GAMM</name>
<sequence>MRLGWALVGGIAIGAALWWWNTRDEREHARAEREHKAAAAAEAARPVLYRWHDANGVLQITEQPPKGRKYVRIDREPYDGIEVHGDRSADLPETPGK</sequence>
<protein>
    <recommendedName>
        <fullName evidence="1">DUF4124 domain-containing protein</fullName>
    </recommendedName>
</protein>
<evidence type="ECO:0000259" key="1">
    <source>
        <dbReference type="Pfam" id="PF13511"/>
    </source>
</evidence>
<dbReference type="EMBL" id="JAVDVW010000001">
    <property type="protein sequence ID" value="MDR7097664.1"/>
    <property type="molecule type" value="Genomic_DNA"/>
</dbReference>
<accession>A0ABU1VJJ8</accession>
<dbReference type="Pfam" id="PF13511">
    <property type="entry name" value="DUF4124"/>
    <property type="match status" value="1"/>
</dbReference>
<reference evidence="2 3" key="1">
    <citation type="submission" date="2023-07" db="EMBL/GenBank/DDBJ databases">
        <title>Sorghum-associated microbial communities from plants grown in Nebraska, USA.</title>
        <authorList>
            <person name="Schachtman D."/>
        </authorList>
    </citation>
    <scope>NUCLEOTIDE SEQUENCE [LARGE SCALE GENOMIC DNA]</scope>
    <source>
        <strain evidence="2 3">BE187</strain>
    </source>
</reference>
<dbReference type="InterPro" id="IPR025392">
    <property type="entry name" value="DUF4124"/>
</dbReference>
<proteinExistence type="predicted"/>
<dbReference type="RefSeq" id="WP_310050678.1">
    <property type="nucleotide sequence ID" value="NZ_JAVDVW010000001.1"/>
</dbReference>
<gene>
    <name evidence="2" type="ORF">J2X04_000011</name>
</gene>
<comment type="caution">
    <text evidence="2">The sequence shown here is derived from an EMBL/GenBank/DDBJ whole genome shotgun (WGS) entry which is preliminary data.</text>
</comment>
<feature type="domain" description="DUF4124" evidence="1">
    <location>
        <begin position="38"/>
        <end position="77"/>
    </location>
</feature>
<evidence type="ECO:0000313" key="2">
    <source>
        <dbReference type="EMBL" id="MDR7097664.1"/>
    </source>
</evidence>
<organism evidence="2 3">
    <name type="scientific">Agrilutibacter niabensis</name>
    <dbReference type="NCBI Taxonomy" id="380628"/>
    <lineage>
        <taxon>Bacteria</taxon>
        <taxon>Pseudomonadati</taxon>
        <taxon>Pseudomonadota</taxon>
        <taxon>Gammaproteobacteria</taxon>
        <taxon>Lysobacterales</taxon>
        <taxon>Lysobacteraceae</taxon>
        <taxon>Agrilutibacter</taxon>
    </lineage>
</organism>
<evidence type="ECO:0000313" key="3">
    <source>
        <dbReference type="Proteomes" id="UP001267878"/>
    </source>
</evidence>
<dbReference type="Proteomes" id="UP001267878">
    <property type="component" value="Unassembled WGS sequence"/>
</dbReference>